<gene>
    <name evidence="1" type="ORF">HGO23_19280</name>
</gene>
<dbReference type="EMBL" id="CP072455">
    <property type="protein sequence ID" value="QTL39852.1"/>
    <property type="molecule type" value="Genomic_DNA"/>
</dbReference>
<keyword evidence="2" id="KW-1185">Reference proteome</keyword>
<reference evidence="1 2" key="1">
    <citation type="submission" date="2021-03" db="EMBL/GenBank/DDBJ databases">
        <title>Complete Genome Sequence Data of Xenorhabdus budapestensis strain C72, a Candidate Biological Control Agent, from China.</title>
        <authorList>
            <person name="LI B."/>
            <person name="WANG S."/>
            <person name="QIU D."/>
        </authorList>
    </citation>
    <scope>NUCLEOTIDE SEQUENCE [LARGE SCALE GENOMIC DNA]</scope>
    <source>
        <strain evidence="1 2">C-7-2</strain>
    </source>
</reference>
<dbReference type="Proteomes" id="UP000665047">
    <property type="component" value="Chromosome"/>
</dbReference>
<sequence>MSNTNADVIKEFLISLGFEVDGAGEKKFSAIIAGDYADKSASNKQIFSSFVSSSKGVEADDNNGNRIGMYTNDGRVYFAVHRNNKWLGDVECPGRGGTMALQGDSYTKEEANSRYQSAGNYADKSADNKQAFNSFVSSLRGIEAGDDNGNLIGIYANKGHAYFTAHKNGKWIGDVGYPDRSGTMALREDVLGIASYRNVLRNRKLNSTYTNRENRPIFVSCTVERTGSYRLYFIVDGVTVAEDSRPPGVEGGRWAHHISAIVPAGASYHLYGDGDAATLLHWMEL</sequence>
<organism evidence="1 2">
    <name type="scientific">Xenorhabdus budapestensis</name>
    <dbReference type="NCBI Taxonomy" id="290110"/>
    <lineage>
        <taxon>Bacteria</taxon>
        <taxon>Pseudomonadati</taxon>
        <taxon>Pseudomonadota</taxon>
        <taxon>Gammaproteobacteria</taxon>
        <taxon>Enterobacterales</taxon>
        <taxon>Morganellaceae</taxon>
        <taxon>Xenorhabdus</taxon>
    </lineage>
</organism>
<evidence type="ECO:0000313" key="2">
    <source>
        <dbReference type="Proteomes" id="UP000665047"/>
    </source>
</evidence>
<name>A0ABX7VJD2_XENBU</name>
<proteinExistence type="predicted"/>
<accession>A0ABX7VJD2</accession>
<dbReference type="RefSeq" id="WP_209027527.1">
    <property type="nucleotide sequence ID" value="NZ_CP072455.1"/>
</dbReference>
<protein>
    <submittedName>
        <fullName evidence="1">Uncharacterized protein</fullName>
    </submittedName>
</protein>
<evidence type="ECO:0000313" key="1">
    <source>
        <dbReference type="EMBL" id="QTL39852.1"/>
    </source>
</evidence>